<dbReference type="Proteomes" id="UP000184758">
    <property type="component" value="Unassembled WGS sequence"/>
</dbReference>
<feature type="transmembrane region" description="Helical" evidence="9">
    <location>
        <begin position="163"/>
        <end position="182"/>
    </location>
</feature>
<protein>
    <submittedName>
        <fullName evidence="10">PTS system IID component, Man family</fullName>
    </submittedName>
</protein>
<keyword evidence="6 9" id="KW-0812">Transmembrane</keyword>
<accession>A0A1N6HGG0</accession>
<evidence type="ECO:0000313" key="11">
    <source>
        <dbReference type="Proteomes" id="UP000184758"/>
    </source>
</evidence>
<keyword evidence="8 9" id="KW-0472">Membrane</keyword>
<dbReference type="PANTHER" id="PTHR32502">
    <property type="entry name" value="N-ACETYLGALACTOSAMINE PERMEASE II COMPONENT-RELATED"/>
    <property type="match status" value="1"/>
</dbReference>
<evidence type="ECO:0000256" key="3">
    <source>
        <dbReference type="ARBA" id="ARBA00022475"/>
    </source>
</evidence>
<dbReference type="RefSeq" id="WP_034545316.1">
    <property type="nucleotide sequence ID" value="NZ_FSRN01000001.1"/>
</dbReference>
<keyword evidence="5" id="KW-0598">Phosphotransferase system</keyword>
<evidence type="ECO:0000313" key="10">
    <source>
        <dbReference type="EMBL" id="SIO18826.1"/>
    </source>
</evidence>
<keyword evidence="3" id="KW-1003">Cell membrane</keyword>
<feature type="transmembrane region" description="Helical" evidence="9">
    <location>
        <begin position="244"/>
        <end position="265"/>
    </location>
</feature>
<evidence type="ECO:0000256" key="6">
    <source>
        <dbReference type="ARBA" id="ARBA00022692"/>
    </source>
</evidence>
<dbReference type="InterPro" id="IPR004704">
    <property type="entry name" value="PTS_IID_man"/>
</dbReference>
<evidence type="ECO:0000256" key="5">
    <source>
        <dbReference type="ARBA" id="ARBA00022683"/>
    </source>
</evidence>
<evidence type="ECO:0000256" key="8">
    <source>
        <dbReference type="ARBA" id="ARBA00023136"/>
    </source>
</evidence>
<organism evidence="10 11">
    <name type="scientific">Carnobacterium alterfunditum</name>
    <dbReference type="NCBI Taxonomy" id="28230"/>
    <lineage>
        <taxon>Bacteria</taxon>
        <taxon>Bacillati</taxon>
        <taxon>Bacillota</taxon>
        <taxon>Bacilli</taxon>
        <taxon>Lactobacillales</taxon>
        <taxon>Carnobacteriaceae</taxon>
        <taxon>Carnobacterium</taxon>
    </lineage>
</organism>
<keyword evidence="4" id="KW-0762">Sugar transport</keyword>
<dbReference type="Pfam" id="PF03613">
    <property type="entry name" value="EIID-AGA"/>
    <property type="match status" value="1"/>
</dbReference>
<keyword evidence="11" id="KW-1185">Reference proteome</keyword>
<gene>
    <name evidence="10" type="ORF">SAMN05878443_1838</name>
</gene>
<dbReference type="AlphaFoldDB" id="A0A1N6HGG0"/>
<dbReference type="EMBL" id="FSRN01000001">
    <property type="protein sequence ID" value="SIO18826.1"/>
    <property type="molecule type" value="Genomic_DNA"/>
</dbReference>
<keyword evidence="7 9" id="KW-1133">Transmembrane helix</keyword>
<feature type="transmembrane region" description="Helical" evidence="9">
    <location>
        <begin position="272"/>
        <end position="291"/>
    </location>
</feature>
<reference evidence="11" key="1">
    <citation type="submission" date="2016-11" db="EMBL/GenBank/DDBJ databases">
        <authorList>
            <person name="Varghese N."/>
            <person name="Submissions S."/>
        </authorList>
    </citation>
    <scope>NUCLEOTIDE SEQUENCE [LARGE SCALE GENOMIC DNA]</scope>
    <source>
        <strain evidence="11">313</strain>
    </source>
</reference>
<evidence type="ECO:0000256" key="2">
    <source>
        <dbReference type="ARBA" id="ARBA00022448"/>
    </source>
</evidence>
<dbReference type="STRING" id="28230.SAMN05878443_1838"/>
<name>A0A1N6HGG0_9LACT</name>
<evidence type="ECO:0000256" key="7">
    <source>
        <dbReference type="ARBA" id="ARBA00022989"/>
    </source>
</evidence>
<comment type="subcellular location">
    <subcellularLocation>
        <location evidence="1">Cell membrane</location>
        <topology evidence="1">Multi-pass membrane protein</topology>
    </subcellularLocation>
</comment>
<evidence type="ECO:0000256" key="9">
    <source>
        <dbReference type="SAM" id="Phobius"/>
    </source>
</evidence>
<evidence type="ECO:0000256" key="1">
    <source>
        <dbReference type="ARBA" id="ARBA00004651"/>
    </source>
</evidence>
<sequence length="292" mass="32233">MTTDTQQATLTESTKEMELGELTNKDVSIAYLRWHFANEIPHSFERYLAPSLLYGMMPVLRKLYKDDDALRAAYKRQLLFFNTQLTWGGGILTGLMSSMEQERAKQEQNNEEIVMTDDLMYNTKAGLMGALSGIGDSIDSGTIQYIFIAIAIPWAQNGSAAGALFPFIAFATYQVLIGLFFARQGFVMGKSATGLMESAGVQNAIELLSILGLFMMGILAGNYVTVSSSLEFMISGRPFIIQETLDTILPGILPLATVMGIYWYYVKKGLKVTRALLWLTLILIVLAAVGIL</sequence>
<dbReference type="eggNOG" id="COG3716">
    <property type="taxonomic scope" value="Bacteria"/>
</dbReference>
<dbReference type="PANTHER" id="PTHR32502:SF5">
    <property type="entry name" value="N-ACETYLGALACTOSAMINE PERMEASE IID COMPONENT-RELATED"/>
    <property type="match status" value="1"/>
</dbReference>
<dbReference type="GO" id="GO:0009401">
    <property type="term" value="P:phosphoenolpyruvate-dependent sugar phosphotransferase system"/>
    <property type="evidence" value="ECO:0007669"/>
    <property type="project" value="UniProtKB-KW"/>
</dbReference>
<feature type="transmembrane region" description="Helical" evidence="9">
    <location>
        <begin position="203"/>
        <end position="224"/>
    </location>
</feature>
<dbReference type="InterPro" id="IPR050303">
    <property type="entry name" value="GatZ_KbaZ_carbometab"/>
</dbReference>
<proteinExistence type="predicted"/>
<keyword evidence="2" id="KW-0813">Transport</keyword>
<dbReference type="GO" id="GO:0005886">
    <property type="term" value="C:plasma membrane"/>
    <property type="evidence" value="ECO:0007669"/>
    <property type="project" value="UniProtKB-SubCell"/>
</dbReference>
<dbReference type="PROSITE" id="PS51108">
    <property type="entry name" value="PTS_EIID"/>
    <property type="match status" value="1"/>
</dbReference>
<evidence type="ECO:0000256" key="4">
    <source>
        <dbReference type="ARBA" id="ARBA00022597"/>
    </source>
</evidence>